<organism evidence="1 2">
    <name type="scientific">Helianthus annuus</name>
    <name type="common">Common sunflower</name>
    <dbReference type="NCBI Taxonomy" id="4232"/>
    <lineage>
        <taxon>Eukaryota</taxon>
        <taxon>Viridiplantae</taxon>
        <taxon>Streptophyta</taxon>
        <taxon>Embryophyta</taxon>
        <taxon>Tracheophyta</taxon>
        <taxon>Spermatophyta</taxon>
        <taxon>Magnoliopsida</taxon>
        <taxon>eudicotyledons</taxon>
        <taxon>Gunneridae</taxon>
        <taxon>Pentapetalae</taxon>
        <taxon>asterids</taxon>
        <taxon>campanulids</taxon>
        <taxon>Asterales</taxon>
        <taxon>Asteraceae</taxon>
        <taxon>Asteroideae</taxon>
        <taxon>Heliantheae alliance</taxon>
        <taxon>Heliantheae</taxon>
        <taxon>Helianthus</taxon>
    </lineage>
</organism>
<protein>
    <submittedName>
        <fullName evidence="1">Uncharacterized protein</fullName>
    </submittedName>
</protein>
<reference evidence="2" key="1">
    <citation type="journal article" date="2017" name="Nature">
        <title>The sunflower genome provides insights into oil metabolism, flowering and Asterid evolution.</title>
        <authorList>
            <person name="Badouin H."/>
            <person name="Gouzy J."/>
            <person name="Grassa C.J."/>
            <person name="Murat F."/>
            <person name="Staton S.E."/>
            <person name="Cottret L."/>
            <person name="Lelandais-Briere C."/>
            <person name="Owens G.L."/>
            <person name="Carrere S."/>
            <person name="Mayjonade B."/>
            <person name="Legrand L."/>
            <person name="Gill N."/>
            <person name="Kane N.C."/>
            <person name="Bowers J.E."/>
            <person name="Hubner S."/>
            <person name="Bellec A."/>
            <person name="Berard A."/>
            <person name="Berges H."/>
            <person name="Blanchet N."/>
            <person name="Boniface M.C."/>
            <person name="Brunel D."/>
            <person name="Catrice O."/>
            <person name="Chaidir N."/>
            <person name="Claudel C."/>
            <person name="Donnadieu C."/>
            <person name="Faraut T."/>
            <person name="Fievet G."/>
            <person name="Helmstetter N."/>
            <person name="King M."/>
            <person name="Knapp S.J."/>
            <person name="Lai Z."/>
            <person name="Le Paslier M.C."/>
            <person name="Lippi Y."/>
            <person name="Lorenzon L."/>
            <person name="Mandel J.R."/>
            <person name="Marage G."/>
            <person name="Marchand G."/>
            <person name="Marquand E."/>
            <person name="Bret-Mestries E."/>
            <person name="Morien E."/>
            <person name="Nambeesan S."/>
            <person name="Nguyen T."/>
            <person name="Pegot-Espagnet P."/>
            <person name="Pouilly N."/>
            <person name="Raftis F."/>
            <person name="Sallet E."/>
            <person name="Schiex T."/>
            <person name="Thomas J."/>
            <person name="Vandecasteele C."/>
            <person name="Vares D."/>
            <person name="Vear F."/>
            <person name="Vautrin S."/>
            <person name="Crespi M."/>
            <person name="Mangin B."/>
            <person name="Burke J.M."/>
            <person name="Salse J."/>
            <person name="Munos S."/>
            <person name="Vincourt P."/>
            <person name="Rieseberg L.H."/>
            <person name="Langlade N.B."/>
        </authorList>
    </citation>
    <scope>NUCLEOTIDE SEQUENCE [LARGE SCALE GENOMIC DNA]</scope>
    <source>
        <strain evidence="2">cv. SF193</strain>
    </source>
</reference>
<dbReference type="Proteomes" id="UP000215914">
    <property type="component" value="Chromosome 11"/>
</dbReference>
<accession>A0A251TEJ6</accession>
<dbReference type="EMBL" id="CM007900">
    <property type="protein sequence ID" value="OTG08381.1"/>
    <property type="molecule type" value="Genomic_DNA"/>
</dbReference>
<evidence type="ECO:0000313" key="1">
    <source>
        <dbReference type="EMBL" id="OTG08381.1"/>
    </source>
</evidence>
<sequence length="89" mass="9683">MVMHQGMEADMYLRGFSEGLKTRADHVCSRYQHPEDMSGEARAAALLRRSVRENGSDLAEQSGEVSRSISGPDVIGLRVEALCSSTLNG</sequence>
<name>A0A251TEJ6_HELAN</name>
<evidence type="ECO:0000313" key="2">
    <source>
        <dbReference type="Proteomes" id="UP000215914"/>
    </source>
</evidence>
<keyword evidence="2" id="KW-1185">Reference proteome</keyword>
<gene>
    <name evidence="1" type="ORF">HannXRQ_Chr11g0341121</name>
</gene>
<proteinExistence type="predicted"/>
<dbReference type="InParanoid" id="A0A251TEJ6"/>
<dbReference type="AlphaFoldDB" id="A0A251TEJ6"/>